<evidence type="ECO:0000313" key="4">
    <source>
        <dbReference type="Proteomes" id="UP000274504"/>
    </source>
</evidence>
<reference evidence="5" key="1">
    <citation type="submission" date="2017-02" db="UniProtKB">
        <authorList>
            <consortium name="WormBaseParasite"/>
        </authorList>
    </citation>
    <scope>IDENTIFICATION</scope>
</reference>
<gene>
    <name evidence="3" type="ORF">HDID_LOCUS5781</name>
</gene>
<dbReference type="GO" id="GO:0080008">
    <property type="term" value="C:Cul4-RING E3 ubiquitin ligase complex"/>
    <property type="evidence" value="ECO:0007669"/>
    <property type="project" value="TreeGrafter"/>
</dbReference>
<proteinExistence type="predicted"/>
<keyword evidence="2" id="KW-0677">Repeat</keyword>
<evidence type="ECO:0000313" key="3">
    <source>
        <dbReference type="EMBL" id="VDL58099.1"/>
    </source>
</evidence>
<dbReference type="PANTHER" id="PTHR15574">
    <property type="entry name" value="WD REPEAT DOMAIN-CONTAINING FAMILY"/>
    <property type="match status" value="1"/>
</dbReference>
<sequence>MRPEDEFISVKFVPGSNDLKLVSSARDGDVRLAELRPDGALARSPLLLASHREACHTILFLPDQSSVLLTAGEDGVVYSIDIRTNELQQ</sequence>
<dbReference type="AlphaFoldDB" id="A0A0R3SLG8"/>
<dbReference type="SUPFAM" id="SSF50978">
    <property type="entry name" value="WD40 repeat-like"/>
    <property type="match status" value="1"/>
</dbReference>
<dbReference type="InterPro" id="IPR015943">
    <property type="entry name" value="WD40/YVTN_repeat-like_dom_sf"/>
</dbReference>
<organism evidence="5">
    <name type="scientific">Hymenolepis diminuta</name>
    <name type="common">Rat tapeworm</name>
    <dbReference type="NCBI Taxonomy" id="6216"/>
    <lineage>
        <taxon>Eukaryota</taxon>
        <taxon>Metazoa</taxon>
        <taxon>Spiralia</taxon>
        <taxon>Lophotrochozoa</taxon>
        <taxon>Platyhelminthes</taxon>
        <taxon>Cestoda</taxon>
        <taxon>Eucestoda</taxon>
        <taxon>Cyclophyllidea</taxon>
        <taxon>Hymenolepididae</taxon>
        <taxon>Hymenolepis</taxon>
    </lineage>
</organism>
<name>A0A0R3SLG8_HYMDI</name>
<dbReference type="EMBL" id="UYSG01003415">
    <property type="protein sequence ID" value="VDL58099.1"/>
    <property type="molecule type" value="Genomic_DNA"/>
</dbReference>
<evidence type="ECO:0000256" key="1">
    <source>
        <dbReference type="ARBA" id="ARBA00022574"/>
    </source>
</evidence>
<protein>
    <submittedName>
        <fullName evidence="5">WD_REPEATS_REGION domain-containing protein</fullName>
    </submittedName>
</protein>
<dbReference type="PANTHER" id="PTHR15574:SF21">
    <property type="entry name" value="DDB1- AND CUL4-ASSOCIATED FACTOR 8"/>
    <property type="match status" value="1"/>
</dbReference>
<evidence type="ECO:0000313" key="5">
    <source>
        <dbReference type="WBParaSite" id="HDID_0000578301-mRNA-1"/>
    </source>
</evidence>
<dbReference type="WBParaSite" id="HDID_0000578301-mRNA-1">
    <property type="protein sequence ID" value="HDID_0000578301-mRNA-1"/>
    <property type="gene ID" value="HDID_0000578301"/>
</dbReference>
<evidence type="ECO:0000256" key="2">
    <source>
        <dbReference type="ARBA" id="ARBA00022737"/>
    </source>
</evidence>
<dbReference type="OrthoDB" id="4869960at2759"/>
<reference evidence="3 4" key="2">
    <citation type="submission" date="2018-11" db="EMBL/GenBank/DDBJ databases">
        <authorList>
            <consortium name="Pathogen Informatics"/>
        </authorList>
    </citation>
    <scope>NUCLEOTIDE SEQUENCE [LARGE SCALE GENOMIC DNA]</scope>
</reference>
<dbReference type="GO" id="GO:0005737">
    <property type="term" value="C:cytoplasm"/>
    <property type="evidence" value="ECO:0007669"/>
    <property type="project" value="TreeGrafter"/>
</dbReference>
<keyword evidence="1" id="KW-0853">WD repeat</keyword>
<dbReference type="Gene3D" id="2.130.10.10">
    <property type="entry name" value="YVTN repeat-like/Quinoprotein amine dehydrogenase"/>
    <property type="match status" value="1"/>
</dbReference>
<dbReference type="Proteomes" id="UP000274504">
    <property type="component" value="Unassembled WGS sequence"/>
</dbReference>
<accession>A0A0R3SLG8</accession>
<dbReference type="InterPro" id="IPR045151">
    <property type="entry name" value="DCAF8"/>
</dbReference>
<dbReference type="STRING" id="6216.A0A0R3SLG8"/>
<dbReference type="InterPro" id="IPR036322">
    <property type="entry name" value="WD40_repeat_dom_sf"/>
</dbReference>